<dbReference type="Proteomes" id="UP000265768">
    <property type="component" value="Unassembled WGS sequence"/>
</dbReference>
<proteinExistence type="predicted"/>
<organism evidence="2 3">
    <name type="scientific">Bailinhaonella thermotolerans</name>
    <dbReference type="NCBI Taxonomy" id="1070861"/>
    <lineage>
        <taxon>Bacteria</taxon>
        <taxon>Bacillati</taxon>
        <taxon>Actinomycetota</taxon>
        <taxon>Actinomycetes</taxon>
        <taxon>Streptosporangiales</taxon>
        <taxon>Streptosporangiaceae</taxon>
        <taxon>Bailinhaonella</taxon>
    </lineage>
</organism>
<evidence type="ECO:0000313" key="3">
    <source>
        <dbReference type="Proteomes" id="UP000265768"/>
    </source>
</evidence>
<name>A0A3A4A557_9ACTN</name>
<keyword evidence="1" id="KW-1133">Transmembrane helix</keyword>
<sequence length="65" mass="7215">MSEANRSIFREEALNRYREGQPETEPLYEIPARDFAGLWIYTVLLAASMAGLVWFGVLPLLGGGA</sequence>
<dbReference type="EMBL" id="QZEY01000031">
    <property type="protein sequence ID" value="RJL20383.1"/>
    <property type="molecule type" value="Genomic_DNA"/>
</dbReference>
<evidence type="ECO:0000256" key="1">
    <source>
        <dbReference type="SAM" id="Phobius"/>
    </source>
</evidence>
<accession>A0A3A4A557</accession>
<feature type="transmembrane region" description="Helical" evidence="1">
    <location>
        <begin position="38"/>
        <end position="61"/>
    </location>
</feature>
<gene>
    <name evidence="2" type="ORF">D5H75_39525</name>
</gene>
<dbReference type="OrthoDB" id="159026at2"/>
<keyword evidence="3" id="KW-1185">Reference proteome</keyword>
<keyword evidence="1" id="KW-0812">Transmembrane</keyword>
<dbReference type="RefSeq" id="WP_119931767.1">
    <property type="nucleotide sequence ID" value="NZ_QZEY01000031.1"/>
</dbReference>
<dbReference type="AlphaFoldDB" id="A0A3A4A557"/>
<comment type="caution">
    <text evidence="2">The sequence shown here is derived from an EMBL/GenBank/DDBJ whole genome shotgun (WGS) entry which is preliminary data.</text>
</comment>
<reference evidence="2 3" key="1">
    <citation type="submission" date="2018-09" db="EMBL/GenBank/DDBJ databases">
        <title>YIM 75507 draft genome.</title>
        <authorList>
            <person name="Tang S."/>
            <person name="Feng Y."/>
        </authorList>
    </citation>
    <scope>NUCLEOTIDE SEQUENCE [LARGE SCALE GENOMIC DNA]</scope>
    <source>
        <strain evidence="2 3">YIM 75507</strain>
    </source>
</reference>
<keyword evidence="1" id="KW-0472">Membrane</keyword>
<protein>
    <submittedName>
        <fullName evidence="2">Uncharacterized protein</fullName>
    </submittedName>
</protein>
<evidence type="ECO:0000313" key="2">
    <source>
        <dbReference type="EMBL" id="RJL20383.1"/>
    </source>
</evidence>